<evidence type="ECO:0000313" key="4">
    <source>
        <dbReference type="Proteomes" id="UP000272474"/>
    </source>
</evidence>
<name>A0A3A9Z670_9ACTN</name>
<dbReference type="EMBL" id="RBAL01000004">
    <property type="protein sequence ID" value="RKN43773.1"/>
    <property type="molecule type" value="Genomic_DNA"/>
</dbReference>
<gene>
    <name evidence="3" type="ORF">D7294_08585</name>
</gene>
<reference evidence="3 4" key="1">
    <citation type="journal article" date="2014" name="Int. J. Syst. Evol. Microbiol.">
        <title>Streptomyces hoynatensis sp. nov., isolated from deep marine sediment.</title>
        <authorList>
            <person name="Veyisoglu A."/>
            <person name="Sahin N."/>
        </authorList>
    </citation>
    <scope>NUCLEOTIDE SEQUENCE [LARGE SCALE GENOMIC DNA]</scope>
    <source>
        <strain evidence="3 4">KCTC 29097</strain>
    </source>
</reference>
<feature type="domain" description="CHAT" evidence="2">
    <location>
        <begin position="785"/>
        <end position="1104"/>
    </location>
</feature>
<sequence length="1109" mass="116137">MKAALRAVRESAAAGYADDLLRGVNLRPDQLRELDRLIGRWSALLRLLPGDAPPRSAAETALGLLLAARAASGPGARPGDRAEALRLLRRADATGAEPTVAARLALLSLLVPERVLLERAGSPEEILWAAFAFGRSGSEGPHAPAPDLAEACGVLGRLASAPLPPPLRQRLDRTRDRLELVRRVFSSEMTLEDLRRVLPLVPGHALPASHGYWQPPQPAAGAGQTGPPGRAQEEGEPELGALLRDPAGRADPERLERLATRIRAALHALPPDAPAARRARLDLAAALSHAGRLSGALQDGEAADELRRAVENDLAGLPGRSRPGTDLAVSRALHETARAERGLGGSALPGLIDELTRLHETLPADDVRRHQVALALGNALVRHGHLTGDADLRRAGCRRLREAIEVDWPLPGPYLPLLRAYVLALLAEIDPDAGAALLDEAVAATHGALAAWRVYPDKECALRRQLGRALLTAAERDRDPQRLEQAIAELTRARALAAASGRGGLHEALALLAQAHATRSRLPHSPGDGTPRTPAEATARARADVDAALKAGRAALAELAAEVLLQLGAGHGLERARQGAGHALSLARFAAAERRGREFFEVLETGRAMVLRAAAVSRNVPHLLTAAGHPALAGEWRQAEHRGLLRPRPAMELLGPNAPPGPSIPSTLRRRALAALGAGTGRGVAALVVSPTLGQLAKAVTAAGVDALVYLVPGAAHLPGHALLVRPGNPPAVLTLPRLTLTDPAPRAYLAAAAARSRLGPDAGAARREAAEERWRRALGELCDWAWPAAIGPLLERIAPRAAGPRTAGPHAPPQAAPRALPRIVLIPCDRLGLVPWHAARTRPRTGAAGFRYACEEAVFSHAPSGADFLRAAARPRLPLAGRQVLVADPELSLVWSAIEVEALRAAYYPAAQCYGELPGSPADVPGTPEEVLAALPGGAAPPPGLIHLACHALAGPGPARSALRLAGGELSVARILDHPNAGPPGAAGPLVVLGACETDLSTQDHDEALTLATALVARGASDVVGSRWATRDGATAVMMSVFHHCLTAEGLAPADALRAAQLWMLDPGRRPPAPLADPLLRREATRSDLNQPHLWAAFTHQGNPAPAG</sequence>
<evidence type="ECO:0000313" key="3">
    <source>
        <dbReference type="EMBL" id="RKN43773.1"/>
    </source>
</evidence>
<dbReference type="AlphaFoldDB" id="A0A3A9Z670"/>
<comment type="caution">
    <text evidence="3">The sequence shown here is derived from an EMBL/GenBank/DDBJ whole genome shotgun (WGS) entry which is preliminary data.</text>
</comment>
<keyword evidence="4" id="KW-1185">Reference proteome</keyword>
<feature type="compositionally biased region" description="Low complexity" evidence="1">
    <location>
        <begin position="219"/>
        <end position="230"/>
    </location>
</feature>
<proteinExistence type="predicted"/>
<dbReference type="Pfam" id="PF12770">
    <property type="entry name" value="CHAT"/>
    <property type="match status" value="1"/>
</dbReference>
<dbReference type="InterPro" id="IPR024983">
    <property type="entry name" value="CHAT_dom"/>
</dbReference>
<feature type="region of interest" description="Disordered" evidence="1">
    <location>
        <begin position="209"/>
        <end position="236"/>
    </location>
</feature>
<organism evidence="3 4">
    <name type="scientific">Streptomyces hoynatensis</name>
    <dbReference type="NCBI Taxonomy" id="1141874"/>
    <lineage>
        <taxon>Bacteria</taxon>
        <taxon>Bacillati</taxon>
        <taxon>Actinomycetota</taxon>
        <taxon>Actinomycetes</taxon>
        <taxon>Kitasatosporales</taxon>
        <taxon>Streptomycetaceae</taxon>
        <taxon>Streptomyces</taxon>
    </lineage>
</organism>
<dbReference type="Proteomes" id="UP000272474">
    <property type="component" value="Unassembled WGS sequence"/>
</dbReference>
<accession>A0A3A9Z670</accession>
<evidence type="ECO:0000256" key="1">
    <source>
        <dbReference type="SAM" id="MobiDB-lite"/>
    </source>
</evidence>
<protein>
    <submittedName>
        <fullName evidence="3">CHAT domain-containing protein</fullName>
    </submittedName>
</protein>
<evidence type="ECO:0000259" key="2">
    <source>
        <dbReference type="Pfam" id="PF12770"/>
    </source>
</evidence>